<dbReference type="InterPro" id="IPR052739">
    <property type="entry name" value="FAAH2"/>
</dbReference>
<protein>
    <submittedName>
        <fullName evidence="6">Amidase domain-containing protein</fullName>
    </submittedName>
</protein>
<dbReference type="Pfam" id="PF01425">
    <property type="entry name" value="Amidase"/>
    <property type="match status" value="1"/>
</dbReference>
<dbReference type="InterPro" id="IPR036928">
    <property type="entry name" value="AS_sf"/>
</dbReference>
<evidence type="ECO:0000313" key="5">
    <source>
        <dbReference type="Proteomes" id="UP000025227"/>
    </source>
</evidence>
<feature type="transmembrane region" description="Helical" evidence="3">
    <location>
        <begin position="12"/>
        <end position="34"/>
    </location>
</feature>
<dbReference type="PANTHER" id="PTHR43372:SF4">
    <property type="entry name" value="FATTY-ACID AMIDE HYDROLASE 2"/>
    <property type="match status" value="1"/>
</dbReference>
<organism evidence="5 6">
    <name type="scientific">Haemonchus contortus</name>
    <name type="common">Barber pole worm</name>
    <dbReference type="NCBI Taxonomy" id="6289"/>
    <lineage>
        <taxon>Eukaryota</taxon>
        <taxon>Metazoa</taxon>
        <taxon>Ecdysozoa</taxon>
        <taxon>Nematoda</taxon>
        <taxon>Chromadorea</taxon>
        <taxon>Rhabditida</taxon>
        <taxon>Rhabditina</taxon>
        <taxon>Rhabditomorpha</taxon>
        <taxon>Strongyloidea</taxon>
        <taxon>Trichostrongylidae</taxon>
        <taxon>Haemonchus</taxon>
    </lineage>
</organism>
<dbReference type="PIRSF" id="PIRSF001221">
    <property type="entry name" value="Amidase_fungi"/>
    <property type="match status" value="1"/>
</dbReference>
<dbReference type="PANTHER" id="PTHR43372">
    <property type="entry name" value="FATTY-ACID AMIDE HYDROLASE"/>
    <property type="match status" value="1"/>
</dbReference>
<dbReference type="InterPro" id="IPR023631">
    <property type="entry name" value="Amidase_dom"/>
</dbReference>
<keyword evidence="5" id="KW-1185">Reference proteome</keyword>
<evidence type="ECO:0000256" key="3">
    <source>
        <dbReference type="SAM" id="Phobius"/>
    </source>
</evidence>
<evidence type="ECO:0000313" key="6">
    <source>
        <dbReference type="WBParaSite" id="HCON_00032440-00001"/>
    </source>
</evidence>
<keyword evidence="3" id="KW-0472">Membrane</keyword>
<feature type="active site" description="Charge relay system" evidence="2">
    <location>
        <position position="134"/>
    </location>
</feature>
<dbReference type="OMA" id="EPAINHY"/>
<feature type="active site" description="Acyl-ester intermediate" evidence="2">
    <location>
        <position position="233"/>
    </location>
</feature>
<dbReference type="Proteomes" id="UP000025227">
    <property type="component" value="Unplaced"/>
</dbReference>
<dbReference type="SUPFAM" id="SSF75304">
    <property type="entry name" value="Amidase signature (AS) enzymes"/>
    <property type="match status" value="1"/>
</dbReference>
<evidence type="ECO:0000256" key="1">
    <source>
        <dbReference type="ARBA" id="ARBA00009199"/>
    </source>
</evidence>
<dbReference type="InterPro" id="IPR020556">
    <property type="entry name" value="Amidase_CS"/>
</dbReference>
<dbReference type="AlphaFoldDB" id="A0A7I4Y0G3"/>
<sequence length="532" mass="58730">MDRIGSARMGIASTLVFVISRIYFLMVLMIFRMVNHFKARKSVPPPNDPLLMLSATEAVRKIRKREITSQQLIGAYIHRIEQVNELINAVVVKLFNEAKQKAEEVDKSIAEMNDHQLEEFVRSKPLLGVPFTAKDALEVDGQVITCGIYAQKGIKRSSTAEVIKRMEAAGAILIAITNVPEACYWVETSNGIYGLTSNPYDTRRTVGGSSGGEGALISAAGSLIGIGSDIGGSIRIPSFMNGIFGMKNTPGIIPLKGHVPPVTGYPEEMLRVGPMCRYVEDLPILIEVMGGDKVPQLRLSDPVNFSKIRIYYMEGIQIPTLQSLSCEMRSTLQEAVKHFETKFNVEAIRFDLPLAQKAVEMLFASLEVEGEPKPSEYLISLEGDKGKLNWKLEIPKYLVGKSVHTPGALLVAMIEDIDRTPETEKDEFRKLRSRLVRQITETLGDNGILLFPSWPQTAPFHHQTVFTPFNCVYTGLFNVLALPVVQCPAGLDSSGLPLGVQVVGWRNADRLLVAAAKEISNTFGGWTAPWTQ</sequence>
<dbReference type="OrthoDB" id="6428749at2759"/>
<dbReference type="Gene3D" id="3.90.1300.10">
    <property type="entry name" value="Amidase signature (AS) domain"/>
    <property type="match status" value="1"/>
</dbReference>
<dbReference type="GO" id="GO:0012505">
    <property type="term" value="C:endomembrane system"/>
    <property type="evidence" value="ECO:0007669"/>
    <property type="project" value="TreeGrafter"/>
</dbReference>
<keyword evidence="3" id="KW-1133">Transmembrane helix</keyword>
<proteinExistence type="inferred from homology"/>
<feature type="active site" description="Charge relay system" evidence="2">
    <location>
        <position position="209"/>
    </location>
</feature>
<evidence type="ECO:0000259" key="4">
    <source>
        <dbReference type="Pfam" id="PF01425"/>
    </source>
</evidence>
<evidence type="ECO:0000256" key="2">
    <source>
        <dbReference type="PIRSR" id="PIRSR001221-1"/>
    </source>
</evidence>
<comment type="similarity">
    <text evidence="1">Belongs to the amidase family.</text>
</comment>
<accession>A0A7I4Y0G3</accession>
<dbReference type="PROSITE" id="PS00571">
    <property type="entry name" value="AMIDASES"/>
    <property type="match status" value="1"/>
</dbReference>
<name>A0A7I4Y0G3_HAECO</name>
<feature type="domain" description="Amidase" evidence="4">
    <location>
        <begin position="72"/>
        <end position="512"/>
    </location>
</feature>
<reference evidence="6" key="1">
    <citation type="submission" date="2020-12" db="UniProtKB">
        <authorList>
            <consortium name="WormBaseParasite"/>
        </authorList>
    </citation>
    <scope>IDENTIFICATION</scope>
    <source>
        <strain evidence="6">MHco3</strain>
    </source>
</reference>
<dbReference type="WBParaSite" id="HCON_00032440-00001">
    <property type="protein sequence ID" value="HCON_00032440-00001"/>
    <property type="gene ID" value="HCON_00032440"/>
</dbReference>
<keyword evidence="3" id="KW-0812">Transmembrane</keyword>